<name>A0ABV6QUP3_9ACTN</name>
<protein>
    <recommendedName>
        <fullName evidence="3">Exo-alpha-sialidase</fullName>
    </recommendedName>
</protein>
<dbReference type="EMBL" id="JBHLTC010000039">
    <property type="protein sequence ID" value="MFC0628359.1"/>
    <property type="molecule type" value="Genomic_DNA"/>
</dbReference>
<reference evidence="1 2" key="1">
    <citation type="submission" date="2024-09" db="EMBL/GenBank/DDBJ databases">
        <authorList>
            <person name="Sun Q."/>
            <person name="Mori K."/>
        </authorList>
    </citation>
    <scope>NUCLEOTIDE SEQUENCE [LARGE SCALE GENOMIC DNA]</scope>
    <source>
        <strain evidence="1 2">CGMCC 1.15906</strain>
    </source>
</reference>
<dbReference type="Proteomes" id="UP001589890">
    <property type="component" value="Unassembled WGS sequence"/>
</dbReference>
<dbReference type="RefSeq" id="WP_380054499.1">
    <property type="nucleotide sequence ID" value="NZ_JBHLTC010000039.1"/>
</dbReference>
<evidence type="ECO:0000313" key="1">
    <source>
        <dbReference type="EMBL" id="MFC0628359.1"/>
    </source>
</evidence>
<organism evidence="1 2">
    <name type="scientific">Kribbella deserti</name>
    <dbReference type="NCBI Taxonomy" id="1926257"/>
    <lineage>
        <taxon>Bacteria</taxon>
        <taxon>Bacillati</taxon>
        <taxon>Actinomycetota</taxon>
        <taxon>Actinomycetes</taxon>
        <taxon>Propionibacteriales</taxon>
        <taxon>Kribbellaceae</taxon>
        <taxon>Kribbella</taxon>
    </lineage>
</organism>
<evidence type="ECO:0008006" key="3">
    <source>
        <dbReference type="Google" id="ProtNLM"/>
    </source>
</evidence>
<proteinExistence type="predicted"/>
<gene>
    <name evidence="1" type="ORF">ACFFGN_30090</name>
</gene>
<sequence length="357" mass="38597">MLNVLLATALVAATPPTPIHWTESPTGVESAVLYTAERAGTELWSVGIELEAGQEGSIAFHPLALRWTGTKWQKTKSAVPDGRLDDVLVKSQSEVWAVGATEQAGPPWQRPVLQRWNGSAWKRIATPPLAAHLDGQLTAIAPSRNNGILVAEYAQDESGEGFRTVRRYADGKWQALPRQGLQHVAYVDDLHEVSATEIWAAGIGGVARYDGKKWTEVELPIKMQEGRQFEVAQLVVRAPNDIWAVGEKPSETLWRQPLALHYDGTAWTEVAAPEITGQFHDLEFVDGKAFAVGGNPNTHEPLIAELVGKEFVQTTSPASGYLHGSVRVGKSLRVFGVATPGPGELARPFAGVGKLGS</sequence>
<keyword evidence="2" id="KW-1185">Reference proteome</keyword>
<accession>A0ABV6QUP3</accession>
<dbReference type="InterPro" id="IPR011043">
    <property type="entry name" value="Gal_Oxase/kelch_b-propeller"/>
</dbReference>
<dbReference type="SUPFAM" id="SSF50965">
    <property type="entry name" value="Galactose oxidase, central domain"/>
    <property type="match status" value="1"/>
</dbReference>
<comment type="caution">
    <text evidence="1">The sequence shown here is derived from an EMBL/GenBank/DDBJ whole genome shotgun (WGS) entry which is preliminary data.</text>
</comment>
<evidence type="ECO:0000313" key="2">
    <source>
        <dbReference type="Proteomes" id="UP001589890"/>
    </source>
</evidence>